<accession>A0A699SQW5</accession>
<protein>
    <submittedName>
        <fullName evidence="1">Uncharacterized protein</fullName>
    </submittedName>
</protein>
<proteinExistence type="predicted"/>
<evidence type="ECO:0000313" key="1">
    <source>
        <dbReference type="EMBL" id="GFC99075.1"/>
    </source>
</evidence>
<gene>
    <name evidence="1" type="ORF">Tci_871045</name>
</gene>
<feature type="non-terminal residue" evidence="1">
    <location>
        <position position="1"/>
    </location>
</feature>
<dbReference type="EMBL" id="BKCJ011176057">
    <property type="protein sequence ID" value="GFC99075.1"/>
    <property type="molecule type" value="Genomic_DNA"/>
</dbReference>
<reference evidence="1" key="1">
    <citation type="journal article" date="2019" name="Sci. Rep.">
        <title>Draft genome of Tanacetum cinerariifolium, the natural source of mosquito coil.</title>
        <authorList>
            <person name="Yamashiro T."/>
            <person name="Shiraishi A."/>
            <person name="Satake H."/>
            <person name="Nakayama K."/>
        </authorList>
    </citation>
    <scope>NUCLEOTIDE SEQUENCE</scope>
</reference>
<organism evidence="1">
    <name type="scientific">Tanacetum cinerariifolium</name>
    <name type="common">Dalmatian daisy</name>
    <name type="synonym">Chrysanthemum cinerariifolium</name>
    <dbReference type="NCBI Taxonomy" id="118510"/>
    <lineage>
        <taxon>Eukaryota</taxon>
        <taxon>Viridiplantae</taxon>
        <taxon>Streptophyta</taxon>
        <taxon>Embryophyta</taxon>
        <taxon>Tracheophyta</taxon>
        <taxon>Spermatophyta</taxon>
        <taxon>Magnoliopsida</taxon>
        <taxon>eudicotyledons</taxon>
        <taxon>Gunneridae</taxon>
        <taxon>Pentapetalae</taxon>
        <taxon>asterids</taxon>
        <taxon>campanulids</taxon>
        <taxon>Asterales</taxon>
        <taxon>Asteraceae</taxon>
        <taxon>Asteroideae</taxon>
        <taxon>Anthemideae</taxon>
        <taxon>Anthemidinae</taxon>
        <taxon>Tanacetum</taxon>
    </lineage>
</organism>
<dbReference type="AlphaFoldDB" id="A0A699SQW5"/>
<comment type="caution">
    <text evidence="1">The sequence shown here is derived from an EMBL/GenBank/DDBJ whole genome shotgun (WGS) entry which is preliminary data.</text>
</comment>
<name>A0A699SQW5_TANCI</name>
<sequence length="79" mass="8582">QYAGQNAGNLNWYNVVQNVENKVAQNLRVQDVGNQNGLMGVQGNGNLVAVRAEGNAAGQNGNQIRDCTVRPRRRDAAYL</sequence>